<reference evidence="2 3" key="1">
    <citation type="submission" date="2015-03" db="EMBL/GenBank/DDBJ databases">
        <title>Genomics and transcriptomics of the oil-accumulating basidiomycete yeast T. oleaginosus allow insights into substrate utilization and the diverse evolutionary trajectories of mating systems in fungi.</title>
        <authorList>
            <consortium name="DOE Joint Genome Institute"/>
            <person name="Kourist R."/>
            <person name="Kracht O."/>
            <person name="Bracharz F."/>
            <person name="Lipzen A."/>
            <person name="Nolan M."/>
            <person name="Ohm R."/>
            <person name="Grigoriev I."/>
            <person name="Sun S."/>
            <person name="Heitman J."/>
            <person name="Bruck T."/>
            <person name="Nowrousian M."/>
        </authorList>
    </citation>
    <scope>NUCLEOTIDE SEQUENCE [LARGE SCALE GENOMIC DNA]</scope>
    <source>
        <strain evidence="2 3">IBC0246</strain>
    </source>
</reference>
<feature type="region of interest" description="Disordered" evidence="1">
    <location>
        <begin position="1"/>
        <end position="90"/>
    </location>
</feature>
<dbReference type="AlphaFoldDB" id="A0A0J0XFV8"/>
<dbReference type="RefSeq" id="XP_018276449.1">
    <property type="nucleotide sequence ID" value="XM_018419690.1"/>
</dbReference>
<name>A0A0J0XFV8_9TREE</name>
<feature type="compositionally biased region" description="Low complexity" evidence="1">
    <location>
        <begin position="221"/>
        <end position="261"/>
    </location>
</feature>
<proteinExistence type="predicted"/>
<accession>A0A0J0XFV8</accession>
<feature type="region of interest" description="Disordered" evidence="1">
    <location>
        <begin position="107"/>
        <end position="294"/>
    </location>
</feature>
<sequence>MASAPIRQPRGPPSSAGSYTASAAATASQSSSGPGGHASPGPPMADAESLLRRNKTVATAARAAQAAARSADTVGPSATSSANDAAAYRRSLGPTTIEAYQRQLRSGSFSGMAPSPQLAAVSNSGDSGLVRRTSGRGDFASRGGQTTEETLIEAEAERLDEVPSTEPGNWYKGLSRQSSLPSRRLNGVNPGLFTPAESREQAPQSSNASSMPPPPPRPPRRVYQPPADQNSSPPPTAASTQSNHSRSSSSHAPSHSLGSLSMLATNYEPSSTSPVPSTPGSAGHGSYNEAVAALPAGVSRTQSLRAHMHHNPQTMGDLRHRSLAPHIGDRPKRFGAQSVDAECACARR</sequence>
<evidence type="ECO:0000313" key="3">
    <source>
        <dbReference type="Proteomes" id="UP000053611"/>
    </source>
</evidence>
<evidence type="ECO:0000256" key="1">
    <source>
        <dbReference type="SAM" id="MobiDB-lite"/>
    </source>
</evidence>
<organism evidence="2 3">
    <name type="scientific">Cutaneotrichosporon oleaginosum</name>
    <dbReference type="NCBI Taxonomy" id="879819"/>
    <lineage>
        <taxon>Eukaryota</taxon>
        <taxon>Fungi</taxon>
        <taxon>Dikarya</taxon>
        <taxon>Basidiomycota</taxon>
        <taxon>Agaricomycotina</taxon>
        <taxon>Tremellomycetes</taxon>
        <taxon>Trichosporonales</taxon>
        <taxon>Trichosporonaceae</taxon>
        <taxon>Cutaneotrichosporon</taxon>
    </lineage>
</organism>
<dbReference type="Proteomes" id="UP000053611">
    <property type="component" value="Unassembled WGS sequence"/>
</dbReference>
<dbReference type="STRING" id="879819.A0A0J0XFV8"/>
<feature type="compositionally biased region" description="Low complexity" evidence="1">
    <location>
        <begin position="269"/>
        <end position="279"/>
    </location>
</feature>
<feature type="compositionally biased region" description="Low complexity" evidence="1">
    <location>
        <begin position="13"/>
        <end position="32"/>
    </location>
</feature>
<protein>
    <submittedName>
        <fullName evidence="2">Uncharacterized protein</fullName>
    </submittedName>
</protein>
<keyword evidence="3" id="KW-1185">Reference proteome</keyword>
<feature type="compositionally biased region" description="Low complexity" evidence="1">
    <location>
        <begin position="174"/>
        <end position="185"/>
    </location>
</feature>
<feature type="compositionally biased region" description="Low complexity" evidence="1">
    <location>
        <begin position="201"/>
        <end position="210"/>
    </location>
</feature>
<dbReference type="GeneID" id="28980293"/>
<evidence type="ECO:0000313" key="2">
    <source>
        <dbReference type="EMBL" id="KLT39958.1"/>
    </source>
</evidence>
<gene>
    <name evidence="2" type="ORF">CC85DRAFT_166025</name>
</gene>
<dbReference type="EMBL" id="KQ087244">
    <property type="protein sequence ID" value="KLT39958.1"/>
    <property type="molecule type" value="Genomic_DNA"/>
</dbReference>
<feature type="compositionally biased region" description="Low complexity" evidence="1">
    <location>
        <begin position="58"/>
        <end position="71"/>
    </location>
</feature>